<dbReference type="EMBL" id="LN714483">
    <property type="protein sequence ID" value="CEL67685.1"/>
    <property type="molecule type" value="Genomic_DNA"/>
</dbReference>
<feature type="chain" id="PRO_5007655260" evidence="2">
    <location>
        <begin position="30"/>
        <end position="370"/>
    </location>
</feature>
<dbReference type="Pfam" id="PF04092">
    <property type="entry name" value="SAG"/>
    <property type="match status" value="2"/>
</dbReference>
<evidence type="ECO:0000259" key="3">
    <source>
        <dbReference type="Pfam" id="PF04092"/>
    </source>
</evidence>
<dbReference type="VEuPathDB" id="ToxoDB:NCLIV_034750"/>
<reference evidence="6" key="3">
    <citation type="journal article" date="2012" name="PLoS Pathog.">
        <title>Comparative genomics of the apicomplexan parasites Toxoplasma gondii and Neospora caninum: Coccidia differing in host range and transmission strategy.</title>
        <authorList>
            <person name="Reid A.J."/>
            <person name="Vermont S.J."/>
            <person name="Cotton J.A."/>
            <person name="Harris D."/>
            <person name="Hill-Cawthorne G.A."/>
            <person name="Konen-Waisman S."/>
            <person name="Latham S.M."/>
            <person name="Mourier T."/>
            <person name="Norton R."/>
            <person name="Quail M.A."/>
            <person name="Sanders M."/>
            <person name="Shanmugam D."/>
            <person name="Sohal A."/>
            <person name="Wasmuth J.D."/>
            <person name="Brunk B."/>
            <person name="Grigg M.E."/>
            <person name="Howard J.C."/>
            <person name="Parkinson J."/>
            <person name="Roos D.S."/>
            <person name="Trees A.J."/>
            <person name="Berriman M."/>
            <person name="Pain A."/>
            <person name="Wastling J.M."/>
        </authorList>
    </citation>
    <scope>NUCLEOTIDE SEQUENCE [LARGE SCALE GENOMIC DNA]</scope>
    <source>
        <strain evidence="6">Liverpool</strain>
    </source>
</reference>
<sequence>MERNPFVARLGGPACGVLFFLFVTCLCQASRDMKDQATAIDPNCGDSDNGIECVCSEPPAGTDRVAEFTPDASLSESKNTISIQCPNQYEFRPSEKSMVCTVGKDGNVTDLEQCGSAKKEEINGLLNPGPEPPLQWSESGTSAKKRSLTLPQPNFPLIDKRFFVGCLSEGARDRALSRSNKKSCVVNVQVEAKKSSLHENVLTCGYGANSNTEKTPVATLTSNNNALTIVCGSEGQLHPTGTPTTAFLCDISTEKCSTAVELTDVFPSFKEAWITVEGETGTNKLVIPEDGFPEEDKMIMLGCSLKTVSGNDNKKKENTTVQEEPTCKVKVVIPAGGRSSATASGPSSPMFAFAVGFLSLVVSGAYLTSH</sequence>
<dbReference type="AlphaFoldDB" id="F0VIY3"/>
<dbReference type="GO" id="GO:0016020">
    <property type="term" value="C:membrane"/>
    <property type="evidence" value="ECO:0007669"/>
    <property type="project" value="InterPro"/>
</dbReference>
<dbReference type="SUPFAM" id="SSF74877">
    <property type="entry name" value="Major surface antigen p30, SAG1"/>
    <property type="match status" value="2"/>
</dbReference>
<reference evidence="4" key="2">
    <citation type="submission" date="2011-03" db="EMBL/GenBank/DDBJ databases">
        <title>Comparative genomics and transcriptomics of Neospora caninum and Toxoplasma gondii.</title>
        <authorList>
            <person name="Reid A.J."/>
            <person name="Sohal A."/>
            <person name="Harris D."/>
            <person name="Quail M."/>
            <person name="Sanders M."/>
            <person name="Berriman M."/>
            <person name="Wastling J.M."/>
            <person name="Pain A."/>
        </authorList>
    </citation>
    <scope>NUCLEOTIDE SEQUENCE</scope>
    <source>
        <strain evidence="4">Liverpool</strain>
    </source>
</reference>
<dbReference type="RefSeq" id="XP_003883726.1">
    <property type="nucleotide sequence ID" value="XM_003883677.1"/>
</dbReference>
<dbReference type="GeneID" id="13443184"/>
<protein>
    <submittedName>
        <fullName evidence="4">SRS domain-containing protein</fullName>
    </submittedName>
</protein>
<feature type="region of interest" description="Disordered" evidence="1">
    <location>
        <begin position="125"/>
        <end position="146"/>
    </location>
</feature>
<dbReference type="InterPro" id="IPR007226">
    <property type="entry name" value="SRS_dom"/>
</dbReference>
<dbReference type="Gene3D" id="2.60.40.1320">
    <property type="entry name" value="SRS domain"/>
    <property type="match status" value="2"/>
</dbReference>
<feature type="signal peptide" evidence="2">
    <location>
        <begin position="1"/>
        <end position="29"/>
    </location>
</feature>
<name>F0VIY3_NEOCL</name>
<reference evidence="5" key="4">
    <citation type="journal article" date="2015" name="PLoS ONE">
        <title>Comprehensive Evaluation of Toxoplasma gondii VEG and Neospora caninum LIV Genomes with Tachyzoite Stage Transcriptome and Proteome Defines Novel Transcript Features.</title>
        <authorList>
            <person name="Ramaprasad A."/>
            <person name="Mourier T."/>
            <person name="Naeem R."/>
            <person name="Malas T.B."/>
            <person name="Moussa E."/>
            <person name="Panigrahi A."/>
            <person name="Vermont S.J."/>
            <person name="Otto T.D."/>
            <person name="Wastling J."/>
            <person name="Pain A."/>
        </authorList>
    </citation>
    <scope>NUCLEOTIDE SEQUENCE</scope>
    <source>
        <strain evidence="5">Liverpool</strain>
    </source>
</reference>
<feature type="domain" description="SRS" evidence="3">
    <location>
        <begin position="200"/>
        <end position="332"/>
    </location>
</feature>
<gene>
    <name evidence="5" type="ORF">BN1204_034750</name>
    <name evidence="4" type="ORF">NCLIV_034750</name>
</gene>
<evidence type="ECO:0000313" key="4">
    <source>
        <dbReference type="EMBL" id="CBZ53694.1"/>
    </source>
</evidence>
<reference evidence="4" key="1">
    <citation type="submission" date="2011-02" db="EMBL/GenBank/DDBJ databases">
        <authorList>
            <person name="Aslett M."/>
        </authorList>
    </citation>
    <scope>NUCLEOTIDE SEQUENCE</scope>
    <source>
        <strain evidence="4">Liverpool</strain>
    </source>
</reference>
<organism evidence="4 6">
    <name type="scientific">Neospora caninum (strain Liverpool)</name>
    <dbReference type="NCBI Taxonomy" id="572307"/>
    <lineage>
        <taxon>Eukaryota</taxon>
        <taxon>Sar</taxon>
        <taxon>Alveolata</taxon>
        <taxon>Apicomplexa</taxon>
        <taxon>Conoidasida</taxon>
        <taxon>Coccidia</taxon>
        <taxon>Eucoccidiorida</taxon>
        <taxon>Eimeriorina</taxon>
        <taxon>Sarcocystidae</taxon>
        <taxon>Neospora</taxon>
    </lineage>
</organism>
<dbReference type="InterPro" id="IPR028352">
    <property type="entry name" value="Surface_antig_SAG1"/>
</dbReference>
<keyword evidence="6" id="KW-1185">Reference proteome</keyword>
<keyword evidence="2" id="KW-0732">Signal</keyword>
<proteinExistence type="predicted"/>
<evidence type="ECO:0000256" key="1">
    <source>
        <dbReference type="SAM" id="MobiDB-lite"/>
    </source>
</evidence>
<evidence type="ECO:0000313" key="6">
    <source>
        <dbReference type="Proteomes" id="UP000007494"/>
    </source>
</evidence>
<dbReference type="InParanoid" id="F0VIY3"/>
<accession>F0VIY3</accession>
<dbReference type="EMBL" id="FR823390">
    <property type="protein sequence ID" value="CBZ53694.1"/>
    <property type="molecule type" value="Genomic_DNA"/>
</dbReference>
<dbReference type="eggNOG" id="ENOG502TMJX">
    <property type="taxonomic scope" value="Eukaryota"/>
</dbReference>
<evidence type="ECO:0000256" key="2">
    <source>
        <dbReference type="SAM" id="SignalP"/>
    </source>
</evidence>
<evidence type="ECO:0000313" key="5">
    <source>
        <dbReference type="EMBL" id="CEL67685.1"/>
    </source>
</evidence>
<dbReference type="InterPro" id="IPR036755">
    <property type="entry name" value="SRS_dom_sf"/>
</dbReference>
<dbReference type="PRINTS" id="PR01801">
    <property type="entry name" value="SURFCEANTIGN"/>
</dbReference>
<feature type="domain" description="SRS" evidence="3">
    <location>
        <begin position="53"/>
        <end position="190"/>
    </location>
</feature>
<dbReference type="Proteomes" id="UP000007494">
    <property type="component" value="Chromosome VIII"/>
</dbReference>